<dbReference type="Pfam" id="PF00005">
    <property type="entry name" value="ABC_tran"/>
    <property type="match status" value="1"/>
</dbReference>
<evidence type="ECO:0000256" key="3">
    <source>
        <dbReference type="SAM" id="Phobius"/>
    </source>
</evidence>
<feature type="transmembrane region" description="Helical" evidence="3">
    <location>
        <begin position="108"/>
        <end position="127"/>
    </location>
</feature>
<reference evidence="6" key="1">
    <citation type="submission" date="2024-06" db="EMBL/GenBank/DDBJ databases">
        <title>Multi-omics analyses provide insights into the biosynthesis of the anticancer antibiotic pleurotin in Hohenbuehelia grisea.</title>
        <authorList>
            <person name="Weaver J.A."/>
            <person name="Alberti F."/>
        </authorList>
    </citation>
    <scope>NUCLEOTIDE SEQUENCE [LARGE SCALE GENOMIC DNA]</scope>
    <source>
        <strain evidence="6">T-177</strain>
    </source>
</reference>
<dbReference type="Gene3D" id="3.40.50.300">
    <property type="entry name" value="P-loop containing nucleotide triphosphate hydrolases"/>
    <property type="match status" value="1"/>
</dbReference>
<keyword evidence="6" id="KW-1185">Reference proteome</keyword>
<dbReference type="InterPro" id="IPR027417">
    <property type="entry name" value="P-loop_NTPase"/>
</dbReference>
<dbReference type="PANTHER" id="PTHR43394">
    <property type="entry name" value="ATP-DEPENDENT PERMEASE MDL1, MITOCHONDRIAL"/>
    <property type="match status" value="1"/>
</dbReference>
<dbReference type="InterPro" id="IPR039421">
    <property type="entry name" value="Type_1_exporter"/>
</dbReference>
<keyword evidence="2" id="KW-0067">ATP-binding</keyword>
<dbReference type="SMART" id="SM00382">
    <property type="entry name" value="AAA"/>
    <property type="match status" value="1"/>
</dbReference>
<dbReference type="SUPFAM" id="SSF52540">
    <property type="entry name" value="P-loop containing nucleoside triphosphate hydrolases"/>
    <property type="match status" value="1"/>
</dbReference>
<proteinExistence type="predicted"/>
<evidence type="ECO:0000256" key="2">
    <source>
        <dbReference type="ARBA" id="ARBA00022840"/>
    </source>
</evidence>
<dbReference type="InterPro" id="IPR003439">
    <property type="entry name" value="ABC_transporter-like_ATP-bd"/>
</dbReference>
<keyword evidence="1" id="KW-0547">Nucleotide-binding</keyword>
<dbReference type="Proteomes" id="UP001556367">
    <property type="component" value="Unassembled WGS sequence"/>
</dbReference>
<name>A0ABR3ISV6_9AGAR</name>
<evidence type="ECO:0000256" key="1">
    <source>
        <dbReference type="ARBA" id="ARBA00022741"/>
    </source>
</evidence>
<feature type="domain" description="ABC transporter" evidence="4">
    <location>
        <begin position="415"/>
        <end position="688"/>
    </location>
</feature>
<sequence length="693" mass="77774">MSRTSSPHVDHATPRSTSAVERLHWGIFELAYERQKPFDSVYERFWRCLKLESNTSSCIRLLFEVLSTAPGTVSAYFAVRLWAAAFPGLSLYLLAIALVLVKEDSPDLLIFGSANNFAHLLIFSWLLSTMMPGIVSRIERKLGLELRGHLRAHFLPFFAEAILNADDVLQQDHHFASTLPQPWSFETVAPGWPILLELFQKAGGVVAVCCQMYALALAIYHTRAPELHALIIFAVSHPFLLHMMPGDGIQGYTFWTNNVHYHRLAALYSIIFSPEYRADIRKDGIMSFLAQDYSQTSKNLPSHRPDAAELLLDIPRSWIWELYACIVGDLPMAILAFILPWNFSLSSMAVMAILHHATSSVRETVSLCLSNPMTFENIFRQAERFYQALDTRILEREHLRDYPDASTSANQGMKITFQNVSLQYDVQSSPATKALDGVSFEIQPGQLVIIVGVNASGKSSMVKLLAGLIDTRDGSILIDDKPIESFKVDQLRSSMTILSQSQVIYPLSLQENLQLGLPWGNRLTKETVQEAARMGMASDILNRLGCDAILNPVPEMGQSMFGVVPPSVLAERDLQLRDTRRLALSKGEEQRLFVARAFVRLMNSDSRLLVVDEALSYLDSVAEHDILSNLLDIQKTDGKTAIFVTHHFGHLATKADRILCMKEGKLFEQGTHEELLAANGYYAELFRNQARLD</sequence>
<protein>
    <recommendedName>
        <fullName evidence="4">ABC transporter domain-containing protein</fullName>
    </recommendedName>
</protein>
<keyword evidence="3" id="KW-0472">Membrane</keyword>
<comment type="caution">
    <text evidence="5">The sequence shown here is derived from an EMBL/GenBank/DDBJ whole genome shotgun (WGS) entry which is preliminary data.</text>
</comment>
<dbReference type="PROSITE" id="PS50893">
    <property type="entry name" value="ABC_TRANSPORTER_2"/>
    <property type="match status" value="1"/>
</dbReference>
<evidence type="ECO:0000259" key="4">
    <source>
        <dbReference type="PROSITE" id="PS50893"/>
    </source>
</evidence>
<gene>
    <name evidence="5" type="ORF">HGRIS_012591</name>
</gene>
<evidence type="ECO:0000313" key="5">
    <source>
        <dbReference type="EMBL" id="KAL0946358.1"/>
    </source>
</evidence>
<feature type="transmembrane region" description="Helical" evidence="3">
    <location>
        <begin position="81"/>
        <end position="101"/>
    </location>
</feature>
<organism evidence="5 6">
    <name type="scientific">Hohenbuehelia grisea</name>
    <dbReference type="NCBI Taxonomy" id="104357"/>
    <lineage>
        <taxon>Eukaryota</taxon>
        <taxon>Fungi</taxon>
        <taxon>Dikarya</taxon>
        <taxon>Basidiomycota</taxon>
        <taxon>Agaricomycotina</taxon>
        <taxon>Agaricomycetes</taxon>
        <taxon>Agaricomycetidae</taxon>
        <taxon>Agaricales</taxon>
        <taxon>Pleurotineae</taxon>
        <taxon>Pleurotaceae</taxon>
        <taxon>Hohenbuehelia</taxon>
    </lineage>
</organism>
<keyword evidence="3" id="KW-0812">Transmembrane</keyword>
<accession>A0ABR3ISV6</accession>
<dbReference type="EMBL" id="JASNQZ010000015">
    <property type="protein sequence ID" value="KAL0946358.1"/>
    <property type="molecule type" value="Genomic_DNA"/>
</dbReference>
<evidence type="ECO:0000313" key="6">
    <source>
        <dbReference type="Proteomes" id="UP001556367"/>
    </source>
</evidence>
<dbReference type="InterPro" id="IPR003593">
    <property type="entry name" value="AAA+_ATPase"/>
</dbReference>
<keyword evidence="3" id="KW-1133">Transmembrane helix</keyword>